<keyword evidence="2" id="KW-1185">Reference proteome</keyword>
<accession>E6MQV0</accession>
<gene>
    <name evidence="1" type="ORF">HMPREF9420_1868</name>
</gene>
<evidence type="ECO:0000313" key="1">
    <source>
        <dbReference type="EMBL" id="EFV03981.1"/>
    </source>
</evidence>
<reference evidence="1 2" key="1">
    <citation type="submission" date="2010-12" db="EMBL/GenBank/DDBJ databases">
        <authorList>
            <person name="Muzny D."/>
            <person name="Qin X."/>
            <person name="Deng J."/>
            <person name="Jiang H."/>
            <person name="Liu Y."/>
            <person name="Qu J."/>
            <person name="Song X.-Z."/>
            <person name="Zhang L."/>
            <person name="Thornton R."/>
            <person name="Coyle M."/>
            <person name="Francisco L."/>
            <person name="Jackson L."/>
            <person name="Javaid M."/>
            <person name="Korchina V."/>
            <person name="Kovar C."/>
            <person name="Mata R."/>
            <person name="Mathew T."/>
            <person name="Ngo R."/>
            <person name="Nguyen L."/>
            <person name="Nguyen N."/>
            <person name="Okwuonu G."/>
            <person name="Ongeri F."/>
            <person name="Pham C."/>
            <person name="Simmons D."/>
            <person name="Wilczek-Boney K."/>
            <person name="Hale W."/>
            <person name="Jakkamsetti A."/>
            <person name="Pham P."/>
            <person name="Ruth R."/>
            <person name="San Lucas F."/>
            <person name="Warren J."/>
            <person name="Zhang J."/>
            <person name="Zhao Z."/>
            <person name="Zhou C."/>
            <person name="Zhu D."/>
            <person name="Lee S."/>
            <person name="Bess C."/>
            <person name="Blankenburg K."/>
            <person name="Forbes L."/>
            <person name="Fu Q."/>
            <person name="Gubbala S."/>
            <person name="Hirani K."/>
            <person name="Jayaseelan J.C."/>
            <person name="Lara F."/>
            <person name="Munidasa M."/>
            <person name="Palculict T."/>
            <person name="Patil S."/>
            <person name="Pu L.-L."/>
            <person name="Saada N."/>
            <person name="Tang L."/>
            <person name="Weissenberger G."/>
            <person name="Zhu Y."/>
            <person name="Hemphill L."/>
            <person name="Shang Y."/>
            <person name="Youmans B."/>
            <person name="Ayvaz T."/>
            <person name="Ross M."/>
            <person name="Santibanez J."/>
            <person name="Aqrawi P."/>
            <person name="Gross S."/>
            <person name="Joshi V."/>
            <person name="Fowler G."/>
            <person name="Nazareth L."/>
            <person name="Reid J."/>
            <person name="Worley K."/>
            <person name="Petrosino J."/>
            <person name="Highlander S."/>
            <person name="Gibbs R."/>
        </authorList>
    </citation>
    <scope>NUCLEOTIDE SEQUENCE [LARGE SCALE GENOMIC DNA]</scope>
    <source>
        <strain evidence="1 2">DSM 15606</strain>
    </source>
</reference>
<dbReference type="HOGENOM" id="CLU_2882189_0_0_10"/>
<evidence type="ECO:0000313" key="2">
    <source>
        <dbReference type="Proteomes" id="UP000003874"/>
    </source>
</evidence>
<protein>
    <submittedName>
        <fullName evidence="1">Uncharacterized protein</fullName>
    </submittedName>
</protein>
<comment type="caution">
    <text evidence="1">The sequence shown here is derived from an EMBL/GenBank/DDBJ whole genome shotgun (WGS) entry which is preliminary data.</text>
</comment>
<sequence>MLTRGRLVPRQPRAIKRTTRTELRGENIYIAKFIHWNNGAIPMQLRGETIVSVTLLIIKGEMV</sequence>
<dbReference type="EMBL" id="AEQO01000153">
    <property type="protein sequence ID" value="EFV03981.1"/>
    <property type="molecule type" value="Genomic_DNA"/>
</dbReference>
<organism evidence="1 2">
    <name type="scientific">Segatella salivae DSM 15606</name>
    <dbReference type="NCBI Taxonomy" id="888832"/>
    <lineage>
        <taxon>Bacteria</taxon>
        <taxon>Pseudomonadati</taxon>
        <taxon>Bacteroidota</taxon>
        <taxon>Bacteroidia</taxon>
        <taxon>Bacteroidales</taxon>
        <taxon>Prevotellaceae</taxon>
        <taxon>Segatella</taxon>
    </lineage>
</organism>
<dbReference type="Proteomes" id="UP000003874">
    <property type="component" value="Unassembled WGS sequence"/>
</dbReference>
<proteinExistence type="predicted"/>
<dbReference type="AlphaFoldDB" id="E6MQV0"/>
<name>E6MQV0_9BACT</name>